<dbReference type="AlphaFoldDB" id="A0A8H3TMX2"/>
<feature type="region of interest" description="Disordered" evidence="1">
    <location>
        <begin position="320"/>
        <end position="352"/>
    </location>
</feature>
<dbReference type="EMBL" id="BLZA01000005">
    <property type="protein sequence ID" value="GHJ83992.1"/>
    <property type="molecule type" value="Genomic_DNA"/>
</dbReference>
<evidence type="ECO:0000256" key="2">
    <source>
        <dbReference type="SAM" id="Phobius"/>
    </source>
</evidence>
<gene>
    <name evidence="3" type="ORF">NliqN6_0394</name>
</gene>
<evidence type="ECO:0000313" key="3">
    <source>
        <dbReference type="EMBL" id="GHJ83992.1"/>
    </source>
</evidence>
<organism evidence="3 4">
    <name type="scientific">Naganishia liquefaciens</name>
    <dbReference type="NCBI Taxonomy" id="104408"/>
    <lineage>
        <taxon>Eukaryota</taxon>
        <taxon>Fungi</taxon>
        <taxon>Dikarya</taxon>
        <taxon>Basidiomycota</taxon>
        <taxon>Agaricomycotina</taxon>
        <taxon>Tremellomycetes</taxon>
        <taxon>Filobasidiales</taxon>
        <taxon>Filobasidiaceae</taxon>
        <taxon>Naganishia</taxon>
    </lineage>
</organism>
<sequence length="372" mass="39633">MSTTTPLFPTAPTSSDLFYNPRTATTFSAAATTSSNNNSPGYGWGGGGYGNGQSAYFQTVVISLVALAVLLVISVMFLYYRRRRLRYYRGEEWPFPTLPANGRPGRRRKEEKDYGEVPEMYECLLDVKGDDDGSKHAHPASEDVWGGMPTAGRAGSAYLDEDLVKWQPVTVTSLDTRAIPANTAAENPTSGTTASGRPTSLFARTLSTGRNVFTASGGVQSVDNTGADMTPGAAEHGLSTYTPSTGTAHVPLSVTYLIAMPSAQRTTETQRRPSAVTSVYEGDDIEGQEIPELELGLTGVHLEVSGLSVVTPGQRAVTLPTQGEDETNRRRRYRKSHQAATGAGGQAGEAVPNTAIASDGTLDLFALLNQAR</sequence>
<feature type="transmembrane region" description="Helical" evidence="2">
    <location>
        <begin position="55"/>
        <end position="80"/>
    </location>
</feature>
<evidence type="ECO:0000256" key="1">
    <source>
        <dbReference type="SAM" id="MobiDB-lite"/>
    </source>
</evidence>
<keyword evidence="2" id="KW-0812">Transmembrane</keyword>
<name>A0A8H3TMX2_9TREE</name>
<keyword evidence="2" id="KW-0472">Membrane</keyword>
<reference evidence="3" key="1">
    <citation type="submission" date="2020-07" db="EMBL/GenBank/DDBJ databases">
        <title>Draft Genome Sequence of a Deep-Sea Yeast, Naganishia (Cryptococcus) liquefaciens strain N6.</title>
        <authorList>
            <person name="Han Y.W."/>
            <person name="Kajitani R."/>
            <person name="Morimoto H."/>
            <person name="Parhat M."/>
            <person name="Tsubouchi H."/>
            <person name="Bakenova O."/>
            <person name="Ogata M."/>
            <person name="Argunhan B."/>
            <person name="Aoki R."/>
            <person name="Kajiwara S."/>
            <person name="Itoh T."/>
            <person name="Iwasaki H."/>
        </authorList>
    </citation>
    <scope>NUCLEOTIDE SEQUENCE</scope>
    <source>
        <strain evidence="3">N6</strain>
    </source>
</reference>
<keyword evidence="4" id="KW-1185">Reference proteome</keyword>
<dbReference type="OrthoDB" id="2588264at2759"/>
<protein>
    <submittedName>
        <fullName evidence="3">Uncharacterized protein</fullName>
    </submittedName>
</protein>
<accession>A0A8H3TMX2</accession>
<comment type="caution">
    <text evidence="3">The sequence shown here is derived from an EMBL/GenBank/DDBJ whole genome shotgun (WGS) entry which is preliminary data.</text>
</comment>
<dbReference type="Proteomes" id="UP000620104">
    <property type="component" value="Unassembled WGS sequence"/>
</dbReference>
<proteinExistence type="predicted"/>
<evidence type="ECO:0000313" key="4">
    <source>
        <dbReference type="Proteomes" id="UP000620104"/>
    </source>
</evidence>
<keyword evidence="2" id="KW-1133">Transmembrane helix</keyword>